<feature type="compositionally biased region" description="Low complexity" evidence="2">
    <location>
        <begin position="9"/>
        <end position="27"/>
    </location>
</feature>
<dbReference type="PANTHER" id="PTHR34297:SF3">
    <property type="entry name" value="ALKALINE SHOCK PROTEIN 23"/>
    <property type="match status" value="1"/>
</dbReference>
<comment type="similarity">
    <text evidence="1">Belongs to the asp23 family.</text>
</comment>
<dbReference type="EMBL" id="BAAAUV010000006">
    <property type="protein sequence ID" value="GAA3210427.1"/>
    <property type="molecule type" value="Genomic_DNA"/>
</dbReference>
<evidence type="ECO:0000313" key="3">
    <source>
        <dbReference type="EMBL" id="GAA3210427.1"/>
    </source>
</evidence>
<feature type="compositionally biased region" description="Low complexity" evidence="2">
    <location>
        <begin position="101"/>
        <end position="122"/>
    </location>
</feature>
<comment type="caution">
    <text evidence="3">The sequence shown here is derived from an EMBL/GenBank/DDBJ whole genome shotgun (WGS) entry which is preliminary data.</text>
</comment>
<evidence type="ECO:0000256" key="1">
    <source>
        <dbReference type="ARBA" id="ARBA00005721"/>
    </source>
</evidence>
<dbReference type="Pfam" id="PF03780">
    <property type="entry name" value="Asp23"/>
    <property type="match status" value="1"/>
</dbReference>
<feature type="region of interest" description="Disordered" evidence="2">
    <location>
        <begin position="1"/>
        <end position="156"/>
    </location>
</feature>
<organism evidence="3 4">
    <name type="scientific">Actinocorallia longicatena</name>
    <dbReference type="NCBI Taxonomy" id="111803"/>
    <lineage>
        <taxon>Bacteria</taxon>
        <taxon>Bacillati</taxon>
        <taxon>Actinomycetota</taxon>
        <taxon>Actinomycetes</taxon>
        <taxon>Streptosporangiales</taxon>
        <taxon>Thermomonosporaceae</taxon>
        <taxon>Actinocorallia</taxon>
    </lineage>
</organism>
<evidence type="ECO:0000256" key="2">
    <source>
        <dbReference type="SAM" id="MobiDB-lite"/>
    </source>
</evidence>
<evidence type="ECO:0000313" key="4">
    <source>
        <dbReference type="Proteomes" id="UP001501237"/>
    </source>
</evidence>
<protein>
    <recommendedName>
        <fullName evidence="5">Alkaline shock family protein YloU</fullName>
    </recommendedName>
</protein>
<reference evidence="4" key="1">
    <citation type="journal article" date="2019" name="Int. J. Syst. Evol. Microbiol.">
        <title>The Global Catalogue of Microorganisms (GCM) 10K type strain sequencing project: providing services to taxonomists for standard genome sequencing and annotation.</title>
        <authorList>
            <consortium name="The Broad Institute Genomics Platform"/>
            <consortium name="The Broad Institute Genome Sequencing Center for Infectious Disease"/>
            <person name="Wu L."/>
            <person name="Ma J."/>
        </authorList>
    </citation>
    <scope>NUCLEOTIDE SEQUENCE [LARGE SCALE GENOMIC DNA]</scope>
    <source>
        <strain evidence="4">JCM 9377</strain>
    </source>
</reference>
<gene>
    <name evidence="3" type="ORF">GCM10010468_28360</name>
</gene>
<sequence>MDSLGGQEAVSAKMGAAATAAQASEDSAMTDLDHPYSTNGGGGEHRPGLGPSMPFFPAPPASGPGTGAGNGSGTGTPVAGGAPGTAAPGTGSPVQGGVGSPGPVSSAPPVQQPVTPVSQPPVSVLPPAVPISAETGRHHGSEPPAESAGEPGRGATVKGRIKIEDEVVEKIAAMAALEVAGVAGLGTGSGPSSETLDAVRQRIGMGERAERGVQARVTENEIALEITLIVEYGSVVIDVAKIVKTNVARIVGLMLGMKVTSVNVTIDDVKMPG</sequence>
<name>A0ABP6Q7Y5_9ACTN</name>
<feature type="compositionally biased region" description="Gly residues" evidence="2">
    <location>
        <begin position="64"/>
        <end position="74"/>
    </location>
</feature>
<keyword evidence="4" id="KW-1185">Reference proteome</keyword>
<dbReference type="Proteomes" id="UP001501237">
    <property type="component" value="Unassembled WGS sequence"/>
</dbReference>
<proteinExistence type="inferred from homology"/>
<dbReference type="PANTHER" id="PTHR34297">
    <property type="entry name" value="HYPOTHETICAL CYTOSOLIC PROTEIN-RELATED"/>
    <property type="match status" value="1"/>
</dbReference>
<accession>A0ABP6Q7Y5</accession>
<evidence type="ECO:0008006" key="5">
    <source>
        <dbReference type="Google" id="ProtNLM"/>
    </source>
</evidence>
<feature type="compositionally biased region" description="Low complexity" evidence="2">
    <location>
        <begin position="75"/>
        <end position="93"/>
    </location>
</feature>
<dbReference type="InterPro" id="IPR005531">
    <property type="entry name" value="Asp23"/>
</dbReference>